<sequence>MAMLMDHLISWMIAVPFLGIVILAFVRKVESIRRIAFIITLVEFFLSLILWGGFDPTQHEMQFVERVMWMSTFNIQYAVGVDGISILLVLLTAFLCPLCILCSWTGITTRVRAYLSLILLVEGAMIVVFTALDLFLFFMLWEVTMIPMYFMIILWGGPNRIAAGLKFVLYSLTGSLLLLVGILGIYLNGGHTYDLLVLSEQTYSSSTQFWLFLAFFLAFAIKMPMVPFHTWLPDAHSEAPTAGSVILAGVLLKMGGYGFLRFCLPMFPEASANFAPFILWLSVIAIIYGGYLALAQSDLKKLVAYSSVSHMGFVTLGIFVFNSQGIQGAVLQMFNHGITTAALFIAVGQLYDRTHSRAISDYGGLHKPMPRFVAFFFLFSVAAFGLPGTCNFIGEFLVLVGTSYVSFAMVLISMGGILLAASYMLWMLQRLVLGEPKTEAAKVLPDLSNRELATLIPLAIMILGIGLYPGPLMEAMDTSVLQLIEETTGSQLDEVTQLPVVK</sequence>
<feature type="transmembrane region" description="Helical" evidence="7">
    <location>
        <begin position="452"/>
        <end position="470"/>
    </location>
</feature>
<feature type="transmembrane region" description="Helical" evidence="7">
    <location>
        <begin position="113"/>
        <end position="132"/>
    </location>
</feature>
<keyword evidence="5 7" id="KW-0472">Membrane</keyword>
<dbReference type="GO" id="GO:0042773">
    <property type="term" value="P:ATP synthesis coupled electron transport"/>
    <property type="evidence" value="ECO:0007669"/>
    <property type="project" value="InterPro"/>
</dbReference>
<evidence type="ECO:0000256" key="5">
    <source>
        <dbReference type="ARBA" id="ARBA00023136"/>
    </source>
</evidence>
<feature type="transmembrane region" description="Helical" evidence="7">
    <location>
        <begin position="167"/>
        <end position="189"/>
    </location>
</feature>
<protein>
    <submittedName>
        <fullName evidence="9">NADH-quinone oxidoreductase subunit M</fullName>
    </submittedName>
</protein>
<evidence type="ECO:0000259" key="8">
    <source>
        <dbReference type="Pfam" id="PF00361"/>
    </source>
</evidence>
<name>A0A7T0BX35_9BACT</name>
<evidence type="ECO:0000256" key="1">
    <source>
        <dbReference type="ARBA" id="ARBA00004127"/>
    </source>
</evidence>
<evidence type="ECO:0000256" key="3">
    <source>
        <dbReference type="ARBA" id="ARBA00022692"/>
    </source>
</evidence>
<evidence type="ECO:0000256" key="4">
    <source>
        <dbReference type="ARBA" id="ARBA00022989"/>
    </source>
</evidence>
<dbReference type="GO" id="GO:0016020">
    <property type="term" value="C:membrane"/>
    <property type="evidence" value="ECO:0007669"/>
    <property type="project" value="UniProtKB-SubCell"/>
</dbReference>
<dbReference type="NCBIfam" id="TIGR01972">
    <property type="entry name" value="NDH_I_M"/>
    <property type="match status" value="1"/>
</dbReference>
<evidence type="ECO:0000256" key="6">
    <source>
        <dbReference type="RuleBase" id="RU000320"/>
    </source>
</evidence>
<dbReference type="GO" id="GO:0015990">
    <property type="term" value="P:electron transport coupled proton transport"/>
    <property type="evidence" value="ECO:0007669"/>
    <property type="project" value="TreeGrafter"/>
</dbReference>
<organism evidence="9 10">
    <name type="scientific">Candidatus Nitronauta litoralis</name>
    <dbReference type="NCBI Taxonomy" id="2705533"/>
    <lineage>
        <taxon>Bacteria</taxon>
        <taxon>Pseudomonadati</taxon>
        <taxon>Nitrospinota/Tectimicrobiota group</taxon>
        <taxon>Nitrospinota</taxon>
        <taxon>Nitrospinia</taxon>
        <taxon>Nitrospinales</taxon>
        <taxon>Nitrospinaceae</taxon>
        <taxon>Candidatus Nitronauta</taxon>
    </lineage>
</organism>
<feature type="transmembrane region" description="Helical" evidence="7">
    <location>
        <begin position="6"/>
        <end position="26"/>
    </location>
</feature>
<comment type="similarity">
    <text evidence="2">Belongs to the complex I subunit 4 family.</text>
</comment>
<feature type="transmembrane region" description="Helical" evidence="7">
    <location>
        <begin position="274"/>
        <end position="295"/>
    </location>
</feature>
<feature type="transmembrane region" description="Helical" evidence="7">
    <location>
        <begin position="406"/>
        <end position="428"/>
    </location>
</feature>
<keyword evidence="3 6" id="KW-0812">Transmembrane</keyword>
<dbReference type="EMBL" id="CP048685">
    <property type="protein sequence ID" value="QPJ62466.1"/>
    <property type="molecule type" value="Genomic_DNA"/>
</dbReference>
<feature type="transmembrane region" description="Helical" evidence="7">
    <location>
        <begin position="74"/>
        <end position="101"/>
    </location>
</feature>
<dbReference type="AlphaFoldDB" id="A0A7T0BX35"/>
<feature type="domain" description="NADH:quinone oxidoreductase/Mrp antiporter transmembrane" evidence="8">
    <location>
        <begin position="131"/>
        <end position="414"/>
    </location>
</feature>
<dbReference type="PRINTS" id="PR01437">
    <property type="entry name" value="NUOXDRDTASE4"/>
</dbReference>
<evidence type="ECO:0000256" key="7">
    <source>
        <dbReference type="SAM" id="Phobius"/>
    </source>
</evidence>
<proteinExistence type="inferred from homology"/>
<feature type="transmembrane region" description="Helical" evidence="7">
    <location>
        <begin position="372"/>
        <end position="394"/>
    </location>
</feature>
<feature type="transmembrane region" description="Helical" evidence="7">
    <location>
        <begin position="209"/>
        <end position="232"/>
    </location>
</feature>
<feature type="transmembrane region" description="Helical" evidence="7">
    <location>
        <begin position="35"/>
        <end position="54"/>
    </location>
</feature>
<dbReference type="KEGG" id="nli:G3M70_11520"/>
<dbReference type="InterPro" id="IPR010227">
    <property type="entry name" value="NADH_Q_OxRdtase_chainM/4"/>
</dbReference>
<dbReference type="InterPro" id="IPR003918">
    <property type="entry name" value="NADH_UbQ_OxRdtase"/>
</dbReference>
<dbReference type="InterPro" id="IPR001750">
    <property type="entry name" value="ND/Mrp_TM"/>
</dbReference>
<dbReference type="PANTHER" id="PTHR43507">
    <property type="entry name" value="NADH-UBIQUINONE OXIDOREDUCTASE CHAIN 4"/>
    <property type="match status" value="1"/>
</dbReference>
<dbReference type="GO" id="GO:0003954">
    <property type="term" value="F:NADH dehydrogenase activity"/>
    <property type="evidence" value="ECO:0007669"/>
    <property type="project" value="TreeGrafter"/>
</dbReference>
<dbReference type="GO" id="GO:0012505">
    <property type="term" value="C:endomembrane system"/>
    <property type="evidence" value="ECO:0007669"/>
    <property type="project" value="UniProtKB-SubCell"/>
</dbReference>
<keyword evidence="4 7" id="KW-1133">Transmembrane helix</keyword>
<gene>
    <name evidence="9" type="ORF">G3M70_11520</name>
</gene>
<dbReference type="PANTHER" id="PTHR43507:SF1">
    <property type="entry name" value="NADH-UBIQUINONE OXIDOREDUCTASE CHAIN 4"/>
    <property type="match status" value="1"/>
</dbReference>
<evidence type="ECO:0000313" key="10">
    <source>
        <dbReference type="Proteomes" id="UP000594688"/>
    </source>
</evidence>
<feature type="transmembrane region" description="Helical" evidence="7">
    <location>
        <begin position="138"/>
        <end position="155"/>
    </location>
</feature>
<dbReference type="Proteomes" id="UP000594688">
    <property type="component" value="Chromosome"/>
</dbReference>
<accession>A0A7T0BX35</accession>
<comment type="subcellular location">
    <subcellularLocation>
        <location evidence="1">Endomembrane system</location>
        <topology evidence="1">Multi-pass membrane protein</topology>
    </subcellularLocation>
    <subcellularLocation>
        <location evidence="6">Membrane</location>
        <topology evidence="6">Multi-pass membrane protein</topology>
    </subcellularLocation>
</comment>
<dbReference type="GO" id="GO:0008137">
    <property type="term" value="F:NADH dehydrogenase (ubiquinone) activity"/>
    <property type="evidence" value="ECO:0007669"/>
    <property type="project" value="InterPro"/>
</dbReference>
<dbReference type="Pfam" id="PF00361">
    <property type="entry name" value="Proton_antipo_M"/>
    <property type="match status" value="1"/>
</dbReference>
<feature type="transmembrane region" description="Helical" evidence="7">
    <location>
        <begin position="244"/>
        <end position="262"/>
    </location>
</feature>
<feature type="transmembrane region" description="Helical" evidence="7">
    <location>
        <begin position="302"/>
        <end position="321"/>
    </location>
</feature>
<dbReference type="GO" id="GO:0048039">
    <property type="term" value="F:ubiquinone binding"/>
    <property type="evidence" value="ECO:0007669"/>
    <property type="project" value="TreeGrafter"/>
</dbReference>
<evidence type="ECO:0000313" key="9">
    <source>
        <dbReference type="EMBL" id="QPJ62466.1"/>
    </source>
</evidence>
<feature type="transmembrane region" description="Helical" evidence="7">
    <location>
        <begin position="333"/>
        <end position="351"/>
    </location>
</feature>
<evidence type="ECO:0000256" key="2">
    <source>
        <dbReference type="ARBA" id="ARBA00009025"/>
    </source>
</evidence>
<reference evidence="9 10" key="1">
    <citation type="submission" date="2020-02" db="EMBL/GenBank/DDBJ databases">
        <title>Genomic and physiological characterization of two novel Nitrospinaceae genera.</title>
        <authorList>
            <person name="Mueller A.J."/>
            <person name="Jung M.-Y."/>
            <person name="Strachan C.R."/>
            <person name="Herbold C.W."/>
            <person name="Kirkegaard R.H."/>
            <person name="Daims H."/>
        </authorList>
    </citation>
    <scope>NUCLEOTIDE SEQUENCE [LARGE SCALE GENOMIC DNA]</scope>
    <source>
        <strain evidence="9">EB</strain>
    </source>
</reference>